<accession>A0A9P5YK86</accession>
<gene>
    <name evidence="3" type="ORF">BDN70DRAFT_940033</name>
</gene>
<comment type="caution">
    <text evidence="3">The sequence shown here is derived from an EMBL/GenBank/DDBJ whole genome shotgun (WGS) entry which is preliminary data.</text>
</comment>
<evidence type="ECO:0000256" key="1">
    <source>
        <dbReference type="SAM" id="Coils"/>
    </source>
</evidence>
<dbReference type="EMBL" id="MU156265">
    <property type="protein sequence ID" value="KAF9470129.1"/>
    <property type="molecule type" value="Genomic_DNA"/>
</dbReference>
<name>A0A9P5YK86_9AGAR</name>
<proteinExistence type="predicted"/>
<evidence type="ECO:0000313" key="3">
    <source>
        <dbReference type="EMBL" id="KAF9470129.1"/>
    </source>
</evidence>
<organism evidence="3 4">
    <name type="scientific">Pholiota conissans</name>
    <dbReference type="NCBI Taxonomy" id="109636"/>
    <lineage>
        <taxon>Eukaryota</taxon>
        <taxon>Fungi</taxon>
        <taxon>Dikarya</taxon>
        <taxon>Basidiomycota</taxon>
        <taxon>Agaricomycotina</taxon>
        <taxon>Agaricomycetes</taxon>
        <taxon>Agaricomycetidae</taxon>
        <taxon>Agaricales</taxon>
        <taxon>Agaricineae</taxon>
        <taxon>Strophariaceae</taxon>
        <taxon>Pholiota</taxon>
    </lineage>
</organism>
<dbReference type="AlphaFoldDB" id="A0A9P5YK86"/>
<evidence type="ECO:0000313" key="4">
    <source>
        <dbReference type="Proteomes" id="UP000807469"/>
    </source>
</evidence>
<sequence>MPEYPVTLTPPLQKKNHHEETTSDLQITVYTLQSSLLSQHKLEDALHEAEMKCRKTEREKEELDEQICRVASMMRDEDELKSALDEAVLVKMYQYGT</sequence>
<protein>
    <submittedName>
        <fullName evidence="3">Uncharacterized protein</fullName>
    </submittedName>
</protein>
<feature type="region of interest" description="Disordered" evidence="2">
    <location>
        <begin position="1"/>
        <end position="20"/>
    </location>
</feature>
<keyword evidence="1" id="KW-0175">Coiled coil</keyword>
<evidence type="ECO:0000256" key="2">
    <source>
        <dbReference type="SAM" id="MobiDB-lite"/>
    </source>
</evidence>
<feature type="coiled-coil region" evidence="1">
    <location>
        <begin position="39"/>
        <end position="66"/>
    </location>
</feature>
<dbReference type="Proteomes" id="UP000807469">
    <property type="component" value="Unassembled WGS sequence"/>
</dbReference>
<keyword evidence="4" id="KW-1185">Reference proteome</keyword>
<reference evidence="3" key="1">
    <citation type="submission" date="2020-11" db="EMBL/GenBank/DDBJ databases">
        <authorList>
            <consortium name="DOE Joint Genome Institute"/>
            <person name="Ahrendt S."/>
            <person name="Riley R."/>
            <person name="Andreopoulos W."/>
            <person name="Labutti K."/>
            <person name="Pangilinan J."/>
            <person name="Ruiz-Duenas F.J."/>
            <person name="Barrasa J.M."/>
            <person name="Sanchez-Garcia M."/>
            <person name="Camarero S."/>
            <person name="Miyauchi S."/>
            <person name="Serrano A."/>
            <person name="Linde D."/>
            <person name="Babiker R."/>
            <person name="Drula E."/>
            <person name="Ayuso-Fernandez I."/>
            <person name="Pacheco R."/>
            <person name="Padilla G."/>
            <person name="Ferreira P."/>
            <person name="Barriuso J."/>
            <person name="Kellner H."/>
            <person name="Castanera R."/>
            <person name="Alfaro M."/>
            <person name="Ramirez L."/>
            <person name="Pisabarro A.G."/>
            <person name="Kuo A."/>
            <person name="Tritt A."/>
            <person name="Lipzen A."/>
            <person name="He G."/>
            <person name="Yan M."/>
            <person name="Ng V."/>
            <person name="Cullen D."/>
            <person name="Martin F."/>
            <person name="Rosso M.-N."/>
            <person name="Henrissat B."/>
            <person name="Hibbett D."/>
            <person name="Martinez A.T."/>
            <person name="Grigoriev I.V."/>
        </authorList>
    </citation>
    <scope>NUCLEOTIDE SEQUENCE</scope>
    <source>
        <strain evidence="3">CIRM-BRFM 674</strain>
    </source>
</reference>